<evidence type="ECO:0000256" key="4">
    <source>
        <dbReference type="ARBA" id="ARBA00023180"/>
    </source>
</evidence>
<feature type="compositionally biased region" description="Basic and acidic residues" evidence="6">
    <location>
        <begin position="489"/>
        <end position="509"/>
    </location>
</feature>
<dbReference type="PANTHER" id="PTHR19325">
    <property type="entry name" value="COMPLEMENT COMPONENT-RELATED SUSHI DOMAIN-CONTAINING"/>
    <property type="match status" value="1"/>
</dbReference>
<gene>
    <name evidence="8" type="primary">lev-9</name>
    <name evidence="8" type="ORF">EVAR_36430_1</name>
</gene>
<evidence type="ECO:0000259" key="7">
    <source>
        <dbReference type="PROSITE" id="PS50923"/>
    </source>
</evidence>
<dbReference type="Pfam" id="PF00084">
    <property type="entry name" value="Sushi"/>
    <property type="match status" value="3"/>
</dbReference>
<feature type="region of interest" description="Disordered" evidence="6">
    <location>
        <begin position="437"/>
        <end position="529"/>
    </location>
</feature>
<protein>
    <submittedName>
        <fullName evidence="8">Protein lev-9</fullName>
    </submittedName>
</protein>
<feature type="domain" description="Sushi" evidence="7">
    <location>
        <begin position="524"/>
        <end position="590"/>
    </location>
</feature>
<proteinExistence type="predicted"/>
<dbReference type="Proteomes" id="UP000299102">
    <property type="component" value="Unassembled WGS sequence"/>
</dbReference>
<organism evidence="8 9">
    <name type="scientific">Eumeta variegata</name>
    <name type="common">Bagworm moth</name>
    <name type="synonym">Eumeta japonica</name>
    <dbReference type="NCBI Taxonomy" id="151549"/>
    <lineage>
        <taxon>Eukaryota</taxon>
        <taxon>Metazoa</taxon>
        <taxon>Ecdysozoa</taxon>
        <taxon>Arthropoda</taxon>
        <taxon>Hexapoda</taxon>
        <taxon>Insecta</taxon>
        <taxon>Pterygota</taxon>
        <taxon>Neoptera</taxon>
        <taxon>Endopterygota</taxon>
        <taxon>Lepidoptera</taxon>
        <taxon>Glossata</taxon>
        <taxon>Ditrysia</taxon>
        <taxon>Tineoidea</taxon>
        <taxon>Psychidae</taxon>
        <taxon>Oiketicinae</taxon>
        <taxon>Eumeta</taxon>
    </lineage>
</organism>
<dbReference type="SMART" id="SM00032">
    <property type="entry name" value="CCP"/>
    <property type="match status" value="5"/>
</dbReference>
<keyword evidence="9" id="KW-1185">Reference proteome</keyword>
<keyword evidence="3 5" id="KW-1015">Disulfide bond</keyword>
<dbReference type="CDD" id="cd00033">
    <property type="entry name" value="CCP"/>
    <property type="match status" value="4"/>
</dbReference>
<feature type="compositionally biased region" description="Polar residues" evidence="6">
    <location>
        <begin position="453"/>
        <end position="478"/>
    </location>
</feature>
<keyword evidence="1 5" id="KW-0768">Sushi</keyword>
<evidence type="ECO:0000313" key="9">
    <source>
        <dbReference type="Proteomes" id="UP000299102"/>
    </source>
</evidence>
<dbReference type="OrthoDB" id="5804959at2759"/>
<comment type="caution">
    <text evidence="8">The sequence shown here is derived from an EMBL/GenBank/DDBJ whole genome shotgun (WGS) entry which is preliminary data.</text>
</comment>
<dbReference type="Gene3D" id="2.10.70.10">
    <property type="entry name" value="Complement Module, domain 1"/>
    <property type="match status" value="5"/>
</dbReference>
<keyword evidence="4" id="KW-0325">Glycoprotein</keyword>
<name>A0A4C1VSA8_EUMVA</name>
<dbReference type="PANTHER" id="PTHR19325:SF575">
    <property type="entry name" value="LOCOMOTION-RELATED PROTEIN HIKARU GENKI"/>
    <property type="match status" value="1"/>
</dbReference>
<reference evidence="8 9" key="1">
    <citation type="journal article" date="2019" name="Commun. Biol.">
        <title>The bagworm genome reveals a unique fibroin gene that provides high tensile strength.</title>
        <authorList>
            <person name="Kono N."/>
            <person name="Nakamura H."/>
            <person name="Ohtoshi R."/>
            <person name="Tomita M."/>
            <person name="Numata K."/>
            <person name="Arakawa K."/>
        </authorList>
    </citation>
    <scope>NUCLEOTIDE SEQUENCE [LARGE SCALE GENOMIC DNA]</scope>
</reference>
<evidence type="ECO:0000256" key="1">
    <source>
        <dbReference type="ARBA" id="ARBA00022659"/>
    </source>
</evidence>
<evidence type="ECO:0000256" key="3">
    <source>
        <dbReference type="ARBA" id="ARBA00023157"/>
    </source>
</evidence>
<feature type="domain" description="Sushi" evidence="7">
    <location>
        <begin position="615"/>
        <end position="674"/>
    </location>
</feature>
<sequence>MPKYPRNGMVLAPKTEHGMKARFRCKDGYVLKGNPIVVCSFGNWSGELPTCEEVFCPFPGYIENGKVLLVGNMGLYDYRPYVKKVVNNKQIMYECEKGYVLSEGPPGATCVGGHWSPRELPKCSLGQHPRIRWSRRRRSITNSETNSAPLHITSPKKNLSNTHPAHDFFHRLYVKYNSNTGHKSTLRHANFKLLKKFDIESQEEDDLMEDSHEENSNENLPTAMYTVYNFHGEPVGHRLYSYQPVYIPEESDLLKLDNGSEFETIDESDESAPDLTFLKGGIFENDDNNQKVINKLKHQYFERYVDKRRKRFLNQMLKLNNDSNNESIYSTDRMLEEVENSQFHSGIVKNYTIGFNTSASHRNKRDINPNLHADVPILVEDNATELNEIHISDNLSVIPLIKNEIKEGNSSQVELEAKLMTVTPLYNTKTNTTVVENFLDKRDKRTSRKTDRQNQTTATVPKSGRNNKGGPNQQSSSSENDELPQNNENKNEAKNSERKDVSEGIKKESNNQTEKTGKRGRPKSPCEPIASEPYVNIEIVKFGRDPNNTFSSGTIVRVACGKGYGLNLQGNATAKCVRGRWKPEKPQCEVLPCHVPSTEYGIYTMSTSENPIRPVYAQTPATQGDEKELNETDPIPNGQVVHFSCEYGYNVQGPTNLRCWLGEWAVTSMPECVPAPCELPLLNGATYEAGYRAGLTVAHASSVAIACEAGRSPPATLNCHLGRLQPTVHDFCRPLANLTKPRTTSEFQSGSDIVKEDVSELEPDLEGKTVKDCDPPARVQGTLIYRDGAEVNETVKMEGYPHGTEVTFSCIASIMGEKTTWKIICEHGHWIGKSFDCALTGAGVNCCLAQETHQL</sequence>
<feature type="domain" description="Sushi" evidence="7">
    <location>
        <begin position="54"/>
        <end position="125"/>
    </location>
</feature>
<feature type="compositionally biased region" description="Basic and acidic residues" evidence="6">
    <location>
        <begin position="438"/>
        <end position="452"/>
    </location>
</feature>
<feature type="disulfide bond" evidence="5">
    <location>
        <begin position="645"/>
        <end position="672"/>
    </location>
</feature>
<accession>A0A4C1VSA8</accession>
<comment type="caution">
    <text evidence="5">Lacks conserved residue(s) required for the propagation of feature annotation.</text>
</comment>
<dbReference type="SUPFAM" id="SSF57535">
    <property type="entry name" value="Complement control module/SCR domain"/>
    <property type="match status" value="4"/>
</dbReference>
<dbReference type="InterPro" id="IPR035976">
    <property type="entry name" value="Sushi/SCR/CCP_sf"/>
</dbReference>
<dbReference type="EMBL" id="BGZK01000386">
    <property type="protein sequence ID" value="GBP40694.1"/>
    <property type="molecule type" value="Genomic_DNA"/>
</dbReference>
<feature type="domain" description="Sushi" evidence="7">
    <location>
        <begin position="1"/>
        <end position="53"/>
    </location>
</feature>
<evidence type="ECO:0000256" key="6">
    <source>
        <dbReference type="SAM" id="MobiDB-lite"/>
    </source>
</evidence>
<dbReference type="InterPro" id="IPR000436">
    <property type="entry name" value="Sushi_SCR_CCP_dom"/>
</dbReference>
<evidence type="ECO:0000313" key="8">
    <source>
        <dbReference type="EMBL" id="GBP40694.1"/>
    </source>
</evidence>
<dbReference type="STRING" id="151549.A0A4C1VSA8"/>
<dbReference type="InterPro" id="IPR050350">
    <property type="entry name" value="Compl-Cell_Adhes-Reg"/>
</dbReference>
<dbReference type="AlphaFoldDB" id="A0A4C1VSA8"/>
<evidence type="ECO:0000256" key="5">
    <source>
        <dbReference type="PROSITE-ProRule" id="PRU00302"/>
    </source>
</evidence>
<keyword evidence="2" id="KW-0677">Repeat</keyword>
<dbReference type="PROSITE" id="PS50923">
    <property type="entry name" value="SUSHI"/>
    <property type="match status" value="4"/>
</dbReference>
<evidence type="ECO:0000256" key="2">
    <source>
        <dbReference type="ARBA" id="ARBA00022737"/>
    </source>
</evidence>